<feature type="region of interest" description="Disordered" evidence="1">
    <location>
        <begin position="208"/>
        <end position="857"/>
    </location>
</feature>
<proteinExistence type="predicted"/>
<dbReference type="SUPFAM" id="SSF46689">
    <property type="entry name" value="Homeodomain-like"/>
    <property type="match status" value="1"/>
</dbReference>
<evidence type="ECO:0000313" key="3">
    <source>
        <dbReference type="EMBL" id="KDQ59927.1"/>
    </source>
</evidence>
<dbReference type="EMBL" id="KL197715">
    <property type="protein sequence ID" value="KDQ59927.1"/>
    <property type="molecule type" value="Genomic_DNA"/>
</dbReference>
<feature type="compositionally biased region" description="Basic and acidic residues" evidence="1">
    <location>
        <begin position="255"/>
        <end position="266"/>
    </location>
</feature>
<dbReference type="CDD" id="cd11655">
    <property type="entry name" value="rap1_myb-like"/>
    <property type="match status" value="1"/>
</dbReference>
<dbReference type="InterPro" id="IPR015010">
    <property type="entry name" value="TERF2IP_Myb"/>
</dbReference>
<feature type="compositionally biased region" description="Polar residues" evidence="1">
    <location>
        <begin position="807"/>
        <end position="822"/>
    </location>
</feature>
<dbReference type="Proteomes" id="UP000027265">
    <property type="component" value="Unassembled WGS sequence"/>
</dbReference>
<feature type="domain" description="TERF2-interacting telomeric protein 1 Myb" evidence="2">
    <location>
        <begin position="132"/>
        <end position="193"/>
    </location>
</feature>
<evidence type="ECO:0000313" key="4">
    <source>
        <dbReference type="Proteomes" id="UP000027265"/>
    </source>
</evidence>
<dbReference type="AlphaFoldDB" id="A0A067Q8X3"/>
<dbReference type="Pfam" id="PF08914">
    <property type="entry name" value="Myb_Rap1"/>
    <property type="match status" value="1"/>
</dbReference>
<gene>
    <name evidence="3" type="ORF">JAAARDRAFT_33515</name>
</gene>
<protein>
    <recommendedName>
        <fullName evidence="2">TERF2-interacting telomeric protein 1 Myb domain-containing protein</fullName>
    </recommendedName>
</protein>
<organism evidence="3 4">
    <name type="scientific">Jaapia argillacea MUCL 33604</name>
    <dbReference type="NCBI Taxonomy" id="933084"/>
    <lineage>
        <taxon>Eukaryota</taxon>
        <taxon>Fungi</taxon>
        <taxon>Dikarya</taxon>
        <taxon>Basidiomycota</taxon>
        <taxon>Agaricomycotina</taxon>
        <taxon>Agaricomycetes</taxon>
        <taxon>Agaricomycetidae</taxon>
        <taxon>Jaapiales</taxon>
        <taxon>Jaapiaceae</taxon>
        <taxon>Jaapia</taxon>
    </lineage>
</organism>
<keyword evidence="4" id="KW-1185">Reference proteome</keyword>
<evidence type="ECO:0000256" key="1">
    <source>
        <dbReference type="SAM" id="MobiDB-lite"/>
    </source>
</evidence>
<dbReference type="Gene3D" id="1.10.10.60">
    <property type="entry name" value="Homeodomain-like"/>
    <property type="match status" value="1"/>
</dbReference>
<dbReference type="InParanoid" id="A0A067Q8X3"/>
<reference evidence="4" key="1">
    <citation type="journal article" date="2014" name="Proc. Natl. Acad. Sci. U.S.A.">
        <title>Extensive sampling of basidiomycete genomes demonstrates inadequacy of the white-rot/brown-rot paradigm for wood decay fungi.</title>
        <authorList>
            <person name="Riley R."/>
            <person name="Salamov A.A."/>
            <person name="Brown D.W."/>
            <person name="Nagy L.G."/>
            <person name="Floudas D."/>
            <person name="Held B.W."/>
            <person name="Levasseur A."/>
            <person name="Lombard V."/>
            <person name="Morin E."/>
            <person name="Otillar R."/>
            <person name="Lindquist E.A."/>
            <person name="Sun H."/>
            <person name="LaButti K.M."/>
            <person name="Schmutz J."/>
            <person name="Jabbour D."/>
            <person name="Luo H."/>
            <person name="Baker S.E."/>
            <person name="Pisabarro A.G."/>
            <person name="Walton J.D."/>
            <person name="Blanchette R.A."/>
            <person name="Henrissat B."/>
            <person name="Martin F."/>
            <person name="Cullen D."/>
            <person name="Hibbett D.S."/>
            <person name="Grigoriev I.V."/>
        </authorList>
    </citation>
    <scope>NUCLEOTIDE SEQUENCE [LARGE SCALE GENOMIC DNA]</scope>
    <source>
        <strain evidence="4">MUCL 33604</strain>
    </source>
</reference>
<accession>A0A067Q8X3</accession>
<dbReference type="STRING" id="933084.A0A067Q8X3"/>
<feature type="compositionally biased region" description="Basic and acidic residues" evidence="1">
    <location>
        <begin position="621"/>
        <end position="650"/>
    </location>
</feature>
<dbReference type="OrthoDB" id="435460at2759"/>
<feature type="region of interest" description="Disordered" evidence="1">
    <location>
        <begin position="1"/>
        <end position="24"/>
    </location>
</feature>
<feature type="compositionally biased region" description="Polar residues" evidence="1">
    <location>
        <begin position="425"/>
        <end position="437"/>
    </location>
</feature>
<feature type="compositionally biased region" description="Polar residues" evidence="1">
    <location>
        <begin position="582"/>
        <end position="594"/>
    </location>
</feature>
<dbReference type="InterPro" id="IPR009057">
    <property type="entry name" value="Homeodomain-like_sf"/>
</dbReference>
<feature type="compositionally biased region" description="Polar residues" evidence="1">
    <location>
        <begin position="773"/>
        <end position="789"/>
    </location>
</feature>
<feature type="compositionally biased region" description="Polar residues" evidence="1">
    <location>
        <begin position="546"/>
        <end position="561"/>
    </location>
</feature>
<feature type="compositionally biased region" description="Basic and acidic residues" evidence="1">
    <location>
        <begin position="601"/>
        <end position="612"/>
    </location>
</feature>
<feature type="compositionally biased region" description="Acidic residues" evidence="1">
    <location>
        <begin position="295"/>
        <end position="304"/>
    </location>
</feature>
<feature type="compositionally biased region" description="Basic and acidic residues" evidence="1">
    <location>
        <begin position="305"/>
        <end position="329"/>
    </location>
</feature>
<feature type="compositionally biased region" description="Low complexity" evidence="1">
    <location>
        <begin position="414"/>
        <end position="424"/>
    </location>
</feature>
<feature type="compositionally biased region" description="Basic and acidic residues" evidence="1">
    <location>
        <begin position="376"/>
        <end position="394"/>
    </location>
</feature>
<dbReference type="HOGENOM" id="CLU_333459_0_0_1"/>
<name>A0A067Q8X3_9AGAM</name>
<evidence type="ECO:0000259" key="2">
    <source>
        <dbReference type="Pfam" id="PF08914"/>
    </source>
</evidence>
<sequence>MARTVHRSPSPRISVQPEKDPSTLFKHPEGDPVLFYLNRLTEGQVHALKAKIRSHGGNLAKKREEADVIICDDNTYDHLTMIFAGDRRIRVELLGFVQRCINQSEYRHEPTAKMGMGGPIPRKDGQRKRVEFTNDDDYRLCKYIASRIPCPEAGGRKGNNIYKTLVAQGKARKKMAWTRRHTWQSWRERYIKNSERMDALIDECVKDYPPLKDGSGQYHRDRTLGRGGRGQLGDEDAGSDPEGRREDESELEEEREVHKSPAETSKKRQSRGSGEEGGRQSIQHLSARKRARREEEEEDVEDVEESRAARGPQRNETKGKGRMVDREDGSSSPPVEFHDSGENDMDNAHNFARNASPPEPGPSGRQRSSSQENEPDAERSNALHDSSPLREEPQRTPQPQPPLRSVRPVLLNEASQAAPPSSQATLVATQGMTGQSRRSAEKDLSPPNFPHTSAPRRTNERRSGAAGGSSQPRPAPDAPNPSSRSTNRAPAAAPISDDHESRGPPVASTVVVPQQVTRPAPRRRIPTKALTRPPAPTDGPARRTRSQSVQPRGTDIPPTTKTRGRNPVVGYAGAQRGGGQLRSPSIEPQQNLQARSRRGGKGKERAVSHIDEEHDDQPQGAEEHLDASERRGAEYDEASLLRRIQEEPDSRQSVGETQEEDEVAMGLITHTSVGASSARDIDLGPDDVDPSVRDDLHAIAGEFSSDPIDSTDDEKVTETSQNSSRKRAHSGPGQPEFASMADYANDVHNHLKPSHRPNIAVSRRSRAGERSVLSDSNTTANRPRNSVVTPSRRPKQSTSRRSGDDMSASSSLGTTTDDNQYTPPVGTKASDVRGVTAYSPYQPPVGTKARLSRSGGR</sequence>